<dbReference type="Gene3D" id="3.40.366.10">
    <property type="entry name" value="Malonyl-Coenzyme A Acyl Carrier Protein, domain 2"/>
    <property type="match status" value="1"/>
</dbReference>
<comment type="catalytic activity">
    <reaction evidence="4">
        <text>holo-[ACP] + malonyl-CoA = malonyl-[ACP] + CoA</text>
        <dbReference type="Rhea" id="RHEA:41792"/>
        <dbReference type="Rhea" id="RHEA-COMP:9623"/>
        <dbReference type="Rhea" id="RHEA-COMP:9685"/>
        <dbReference type="ChEBI" id="CHEBI:57287"/>
        <dbReference type="ChEBI" id="CHEBI:57384"/>
        <dbReference type="ChEBI" id="CHEBI:64479"/>
        <dbReference type="ChEBI" id="CHEBI:78449"/>
        <dbReference type="EC" id="2.3.1.39"/>
    </reaction>
</comment>
<feature type="domain" description="Malonyl-CoA:ACP transacylase (MAT)" evidence="5">
    <location>
        <begin position="55"/>
        <end position="339"/>
    </location>
</feature>
<evidence type="ECO:0000313" key="7">
    <source>
        <dbReference type="Proteomes" id="UP000297475"/>
    </source>
</evidence>
<reference evidence="6 7" key="1">
    <citation type="submission" date="2019-04" db="EMBL/GenBank/DDBJ databases">
        <title>Natronospirillum operosus gen. nov., sp. nov., a haloalkaliphilic satellite isolated from decaying biomass of laboratory culture of cyanobacterium Geitlerinema sp. and proposal of Natronospirillaceae fam. nov. and Saccharospirillaceae fam. nov.</title>
        <authorList>
            <person name="Kevbrin V."/>
            <person name="Boltyanskaya Y."/>
            <person name="Koziaeva V."/>
            <person name="Grouzdev D.S."/>
            <person name="Park M."/>
            <person name="Cho J."/>
        </authorList>
    </citation>
    <scope>NUCLEOTIDE SEQUENCE [LARGE SCALE GENOMIC DNA]</scope>
    <source>
        <strain evidence="6 7">G-116</strain>
    </source>
</reference>
<dbReference type="OrthoDB" id="5756162at2"/>
<dbReference type="AlphaFoldDB" id="A0A4Z0WCU0"/>
<gene>
    <name evidence="6" type="ORF">E4656_11825</name>
</gene>
<organism evidence="6 7">
    <name type="scientific">Natronospirillum operosum</name>
    <dbReference type="NCBI Taxonomy" id="2759953"/>
    <lineage>
        <taxon>Bacteria</taxon>
        <taxon>Pseudomonadati</taxon>
        <taxon>Pseudomonadota</taxon>
        <taxon>Gammaproteobacteria</taxon>
        <taxon>Oceanospirillales</taxon>
        <taxon>Natronospirillaceae</taxon>
        <taxon>Natronospirillum</taxon>
    </lineage>
</organism>
<accession>A0A4Z0WCU0</accession>
<evidence type="ECO:0000256" key="1">
    <source>
        <dbReference type="ARBA" id="ARBA00013258"/>
    </source>
</evidence>
<comment type="caution">
    <text evidence="6">The sequence shown here is derived from an EMBL/GenBank/DDBJ whole genome shotgun (WGS) entry which is preliminary data.</text>
</comment>
<dbReference type="PANTHER" id="PTHR42681:SF1">
    <property type="entry name" value="MALONYL-COA-ACYL CARRIER PROTEIN TRANSACYLASE, MITOCHONDRIAL"/>
    <property type="match status" value="1"/>
</dbReference>
<keyword evidence="7" id="KW-1185">Reference proteome</keyword>
<dbReference type="InterPro" id="IPR014043">
    <property type="entry name" value="Acyl_transferase_dom"/>
</dbReference>
<name>A0A4Z0WCU0_9GAMM</name>
<sequence length="339" mass="37937">MSTRRERAILICPGRGTYNAEQWGYLNRRHQGRSDLLQAFDDYRRQHNQPTLTDLDSHKPFSPALQGRGEHASPLIYACSFLDAQEVLEGELEIVAVTGNSMGWYSTLAAAGALEAKAGLHLVNQMGTLMQQELIGGQLVYPWFDEDWRPDPAARQACLDTMVALRAEHGHELYISIELGGLLVFGGDKAGIDALARALPRRKQFPLRLQNHAAFHTPLQQPVRKRARELLADLPLQRLRIPMVDGRGHIWSPWSTDTGKLWDYTLGHQVTEPYDFTRAVTVALREFAPDRVIITGPGTTLESAVAQCLILANWQDIDSRAAFESRQRSGPLVVSQGRE</sequence>
<dbReference type="InterPro" id="IPR050858">
    <property type="entry name" value="Mal-CoA-ACP_Trans/PKS_FabD"/>
</dbReference>
<evidence type="ECO:0000259" key="5">
    <source>
        <dbReference type="SMART" id="SM00827"/>
    </source>
</evidence>
<dbReference type="GO" id="GO:0004314">
    <property type="term" value="F:[acyl-carrier-protein] S-malonyltransferase activity"/>
    <property type="evidence" value="ECO:0007669"/>
    <property type="project" value="UniProtKB-EC"/>
</dbReference>
<dbReference type="InterPro" id="IPR016035">
    <property type="entry name" value="Acyl_Trfase/lysoPLipase"/>
</dbReference>
<dbReference type="RefSeq" id="WP_135483482.1">
    <property type="nucleotide sequence ID" value="NZ_SRMF01000004.1"/>
</dbReference>
<keyword evidence="2 6" id="KW-0808">Transferase</keyword>
<dbReference type="EMBL" id="SRMF01000004">
    <property type="protein sequence ID" value="TGG92810.1"/>
    <property type="molecule type" value="Genomic_DNA"/>
</dbReference>
<protein>
    <recommendedName>
        <fullName evidence="1">[acyl-carrier-protein] S-malonyltransferase</fullName>
        <ecNumber evidence="1">2.3.1.39</ecNumber>
    </recommendedName>
</protein>
<dbReference type="SMART" id="SM00827">
    <property type="entry name" value="PKS_AT"/>
    <property type="match status" value="1"/>
</dbReference>
<evidence type="ECO:0000256" key="3">
    <source>
        <dbReference type="ARBA" id="ARBA00023315"/>
    </source>
</evidence>
<dbReference type="SUPFAM" id="SSF52151">
    <property type="entry name" value="FabD/lysophospholipase-like"/>
    <property type="match status" value="1"/>
</dbReference>
<dbReference type="EC" id="2.3.1.39" evidence="1"/>
<evidence type="ECO:0000256" key="2">
    <source>
        <dbReference type="ARBA" id="ARBA00022679"/>
    </source>
</evidence>
<keyword evidence="3" id="KW-0012">Acyltransferase</keyword>
<dbReference type="GO" id="GO:0006633">
    <property type="term" value="P:fatty acid biosynthetic process"/>
    <property type="evidence" value="ECO:0007669"/>
    <property type="project" value="TreeGrafter"/>
</dbReference>
<dbReference type="Proteomes" id="UP000297475">
    <property type="component" value="Unassembled WGS sequence"/>
</dbReference>
<dbReference type="PANTHER" id="PTHR42681">
    <property type="entry name" value="MALONYL-COA-ACYL CARRIER PROTEIN TRANSACYLASE, MITOCHONDRIAL"/>
    <property type="match status" value="1"/>
</dbReference>
<dbReference type="InterPro" id="IPR001227">
    <property type="entry name" value="Ac_transferase_dom_sf"/>
</dbReference>
<proteinExistence type="predicted"/>
<evidence type="ECO:0000313" key="6">
    <source>
        <dbReference type="EMBL" id="TGG92810.1"/>
    </source>
</evidence>
<evidence type="ECO:0000256" key="4">
    <source>
        <dbReference type="ARBA" id="ARBA00048462"/>
    </source>
</evidence>